<dbReference type="Proteomes" id="UP000274841">
    <property type="component" value="Chromosome"/>
</dbReference>
<gene>
    <name evidence="10" type="primary">malF_2</name>
    <name evidence="10" type="ORF">CVS54_03690</name>
</gene>
<dbReference type="SUPFAM" id="SSF161098">
    <property type="entry name" value="MetI-like"/>
    <property type="match status" value="1"/>
</dbReference>
<dbReference type="GO" id="GO:0005886">
    <property type="term" value="C:plasma membrane"/>
    <property type="evidence" value="ECO:0007669"/>
    <property type="project" value="UniProtKB-SubCell"/>
</dbReference>
<feature type="transmembrane region" description="Helical" evidence="7">
    <location>
        <begin position="24"/>
        <end position="48"/>
    </location>
</feature>
<dbReference type="PANTHER" id="PTHR30193">
    <property type="entry name" value="ABC TRANSPORTER PERMEASE PROTEIN"/>
    <property type="match status" value="1"/>
</dbReference>
<feature type="domain" description="ABC transmembrane type-1" evidence="9">
    <location>
        <begin position="85"/>
        <end position="295"/>
    </location>
</feature>
<protein>
    <submittedName>
        <fullName evidence="10">Maltose transport system permease protein MalF</fullName>
    </submittedName>
</protein>
<dbReference type="Gene3D" id="1.10.3720.10">
    <property type="entry name" value="MetI-like"/>
    <property type="match status" value="1"/>
</dbReference>
<dbReference type="PANTHER" id="PTHR30193:SF37">
    <property type="entry name" value="INNER MEMBRANE ABC TRANSPORTER PERMEASE PROTEIN YCJO"/>
    <property type="match status" value="1"/>
</dbReference>
<dbReference type="Pfam" id="PF00528">
    <property type="entry name" value="BPD_transp_1"/>
    <property type="match status" value="1"/>
</dbReference>
<organism evidence="10 11">
    <name type="scientific">Microbacterium oxydans</name>
    <dbReference type="NCBI Taxonomy" id="82380"/>
    <lineage>
        <taxon>Bacteria</taxon>
        <taxon>Bacillati</taxon>
        <taxon>Actinomycetota</taxon>
        <taxon>Actinomycetes</taxon>
        <taxon>Micrococcales</taxon>
        <taxon>Microbacteriaceae</taxon>
        <taxon>Microbacterium</taxon>
    </lineage>
</organism>
<dbReference type="EMBL" id="CP031422">
    <property type="protein sequence ID" value="AZS42327.1"/>
    <property type="molecule type" value="Genomic_DNA"/>
</dbReference>
<keyword evidence="6 7" id="KW-0472">Membrane</keyword>
<dbReference type="RefSeq" id="WP_127012835.1">
    <property type="nucleotide sequence ID" value="NZ_CP031422.1"/>
</dbReference>
<feature type="region of interest" description="Disordered" evidence="8">
    <location>
        <begin position="1"/>
        <end position="20"/>
    </location>
</feature>
<keyword evidence="5 7" id="KW-1133">Transmembrane helix</keyword>
<evidence type="ECO:0000256" key="8">
    <source>
        <dbReference type="SAM" id="MobiDB-lite"/>
    </source>
</evidence>
<dbReference type="CDD" id="cd06261">
    <property type="entry name" value="TM_PBP2"/>
    <property type="match status" value="1"/>
</dbReference>
<dbReference type="InterPro" id="IPR000515">
    <property type="entry name" value="MetI-like"/>
</dbReference>
<comment type="similarity">
    <text evidence="7">Belongs to the binding-protein-dependent transport system permease family.</text>
</comment>
<proteinExistence type="inferred from homology"/>
<dbReference type="AlphaFoldDB" id="A0A3S9WQP8"/>
<evidence type="ECO:0000313" key="11">
    <source>
        <dbReference type="Proteomes" id="UP000274841"/>
    </source>
</evidence>
<evidence type="ECO:0000259" key="9">
    <source>
        <dbReference type="PROSITE" id="PS50928"/>
    </source>
</evidence>
<feature type="transmembrane region" description="Helical" evidence="7">
    <location>
        <begin position="89"/>
        <end position="110"/>
    </location>
</feature>
<evidence type="ECO:0000313" key="10">
    <source>
        <dbReference type="EMBL" id="AZS42327.1"/>
    </source>
</evidence>
<dbReference type="KEGG" id="moy:CVS54_03690"/>
<keyword evidence="4 7" id="KW-0812">Transmembrane</keyword>
<accession>A0A3S9WQP8</accession>
<evidence type="ECO:0000256" key="7">
    <source>
        <dbReference type="RuleBase" id="RU363032"/>
    </source>
</evidence>
<evidence type="ECO:0000256" key="4">
    <source>
        <dbReference type="ARBA" id="ARBA00022692"/>
    </source>
</evidence>
<dbReference type="InterPro" id="IPR035906">
    <property type="entry name" value="MetI-like_sf"/>
</dbReference>
<evidence type="ECO:0000256" key="2">
    <source>
        <dbReference type="ARBA" id="ARBA00022448"/>
    </source>
</evidence>
<feature type="transmembrane region" description="Helical" evidence="7">
    <location>
        <begin position="226"/>
        <end position="251"/>
    </location>
</feature>
<sequence>MAIATDTRRKRTDDTPPSERPRPLWMLLPGGVLMTLLILVPLLLAFWISMLDLDQYTIRQWLQAPFVGLGNFVEAFSSSPLLRGIGLSVSYALIVSVAAIPIGVTAALATQNAFRGRGLVRSVYLIPYILPAFVVATVFRAMFQPEGVVDEAFGVFGVDPGLWLNGPQSYWTLVIAQLWVSWPFVYLLTLAGLQGVDAEVHEAAALDGAGWGIKLRKVILPYLRGSILLAFILTFLHSINAFTMPFVLFGIPAPVDVEVLPVLTYVTAFQSFRFGLSAAMAVASLAIVAIPLFIYLRAVRLDTGEDAKR</sequence>
<feature type="transmembrane region" description="Helical" evidence="7">
    <location>
        <begin position="122"/>
        <end position="143"/>
    </location>
</feature>
<dbReference type="InterPro" id="IPR051393">
    <property type="entry name" value="ABC_transporter_permease"/>
</dbReference>
<evidence type="ECO:0000256" key="3">
    <source>
        <dbReference type="ARBA" id="ARBA00022475"/>
    </source>
</evidence>
<evidence type="ECO:0000256" key="5">
    <source>
        <dbReference type="ARBA" id="ARBA00022989"/>
    </source>
</evidence>
<reference evidence="10 11" key="1">
    <citation type="submission" date="2018-08" db="EMBL/GenBank/DDBJ databases">
        <title>Microbacterium oxydans strain HG3.</title>
        <authorList>
            <person name="ORTET P."/>
        </authorList>
    </citation>
    <scope>NUCLEOTIDE SEQUENCE [LARGE SCALE GENOMIC DNA]</scope>
    <source>
        <strain evidence="10 11">HG3</strain>
    </source>
</reference>
<evidence type="ECO:0000256" key="1">
    <source>
        <dbReference type="ARBA" id="ARBA00004651"/>
    </source>
</evidence>
<dbReference type="GO" id="GO:0055085">
    <property type="term" value="P:transmembrane transport"/>
    <property type="evidence" value="ECO:0007669"/>
    <property type="project" value="InterPro"/>
</dbReference>
<feature type="transmembrane region" description="Helical" evidence="7">
    <location>
        <begin position="271"/>
        <end position="296"/>
    </location>
</feature>
<evidence type="ECO:0000256" key="6">
    <source>
        <dbReference type="ARBA" id="ARBA00023136"/>
    </source>
</evidence>
<feature type="compositionally biased region" description="Basic and acidic residues" evidence="8">
    <location>
        <begin position="11"/>
        <end position="20"/>
    </location>
</feature>
<keyword evidence="3" id="KW-1003">Cell membrane</keyword>
<comment type="subcellular location">
    <subcellularLocation>
        <location evidence="1 7">Cell membrane</location>
        <topology evidence="1 7">Multi-pass membrane protein</topology>
    </subcellularLocation>
</comment>
<keyword evidence="2 7" id="KW-0813">Transport</keyword>
<feature type="transmembrane region" description="Helical" evidence="7">
    <location>
        <begin position="170"/>
        <end position="193"/>
    </location>
</feature>
<name>A0A3S9WQP8_9MICO</name>
<dbReference type="PROSITE" id="PS50928">
    <property type="entry name" value="ABC_TM1"/>
    <property type="match status" value="1"/>
</dbReference>